<keyword evidence="4" id="KW-0204">Cytolysis</keyword>
<keyword evidence="8" id="KW-0472">Membrane</keyword>
<dbReference type="EMBL" id="MT701586">
    <property type="protein sequence ID" value="QPB08680.1"/>
    <property type="molecule type" value="Genomic_DNA"/>
</dbReference>
<evidence type="ECO:0000256" key="1">
    <source>
        <dbReference type="ARBA" id="ARBA00022445"/>
    </source>
</evidence>
<reference evidence="11" key="1">
    <citation type="submission" date="2020-07" db="EMBL/GenBank/DDBJ databases">
        <title>Complete genome sequence of Burkholderia cenocepacia myophage Mica.</title>
        <authorList>
            <person name="Garcia J.A."/>
            <person name="Yao G.W."/>
            <person name="Guadalupe Vizoso-Pinto M."/>
            <person name="Gonzalez C."/>
            <person name="Liu M.L."/>
            <person name="Gill J."/>
        </authorList>
    </citation>
    <scope>NUCLEOTIDE SEQUENCE</scope>
</reference>
<name>A0A873WBS2_9CAUD</name>
<evidence type="ECO:0000256" key="2">
    <source>
        <dbReference type="ARBA" id="ARBA00022511"/>
    </source>
</evidence>
<keyword evidence="6" id="KW-0735">Signal-anchor</keyword>
<gene>
    <name evidence="11" type="ORF">CPT_Mica_068</name>
</gene>
<evidence type="ECO:0000256" key="3">
    <source>
        <dbReference type="ARBA" id="ARBA00022692"/>
    </source>
</evidence>
<feature type="region of interest" description="Disordered" evidence="10">
    <location>
        <begin position="111"/>
        <end position="135"/>
    </location>
</feature>
<keyword evidence="7" id="KW-1133">Transmembrane helix</keyword>
<keyword evidence="3" id="KW-0812">Transmembrane</keyword>
<dbReference type="Pfam" id="PF03245">
    <property type="entry name" value="Phage_lysis"/>
    <property type="match status" value="1"/>
</dbReference>
<evidence type="ECO:0000256" key="7">
    <source>
        <dbReference type="ARBA" id="ARBA00022989"/>
    </source>
</evidence>
<keyword evidence="5" id="KW-1043">Host membrane</keyword>
<evidence type="ECO:0000256" key="10">
    <source>
        <dbReference type="SAM" id="MobiDB-lite"/>
    </source>
</evidence>
<evidence type="ECO:0000256" key="5">
    <source>
        <dbReference type="ARBA" id="ARBA00022870"/>
    </source>
</evidence>
<evidence type="ECO:0000256" key="4">
    <source>
        <dbReference type="ARBA" id="ARBA00022852"/>
    </source>
</evidence>
<organism evidence="11 12">
    <name type="scientific">Burkholderia phage Mica</name>
    <dbReference type="NCBI Taxonomy" id="2767579"/>
    <lineage>
        <taxon>Viruses</taxon>
        <taxon>Duplodnaviria</taxon>
        <taxon>Heunggongvirae</taxon>
        <taxon>Uroviricota</taxon>
        <taxon>Caudoviricetes</taxon>
        <taxon>Micavirus</taxon>
        <taxon>Micavirus Mica</taxon>
    </lineage>
</organism>
<keyword evidence="12" id="KW-1185">Reference proteome</keyword>
<proteinExistence type="predicted"/>
<protein>
    <submittedName>
        <fullName evidence="11">I-spanin</fullName>
    </submittedName>
</protein>
<dbReference type="Proteomes" id="UP000663491">
    <property type="component" value="Segment"/>
</dbReference>
<evidence type="ECO:0000256" key="8">
    <source>
        <dbReference type="ARBA" id="ARBA00023136"/>
    </source>
</evidence>
<sequence>MIRYAIGLVAALALLFGAFMFGHHVEHQARVAEVSTLQAGYAKSLAEANQQRADAEQAARDTEAKRVADMAALDANYQKELSDAKTVSDRTIADLQSGNVRLRERFTCNAGSGGVPSTAQAGTRTSSADAASPGGLRQADADFLVRLADRADQCAIQVKALQDVVRKDRDAQ</sequence>
<dbReference type="SMR" id="A0A873WBS2"/>
<dbReference type="InterPro" id="IPR004929">
    <property type="entry name" value="I-spanin"/>
</dbReference>
<evidence type="ECO:0000313" key="12">
    <source>
        <dbReference type="Proteomes" id="UP000663491"/>
    </source>
</evidence>
<dbReference type="GO" id="GO:0044659">
    <property type="term" value="P:viral release from host cell by cytolysis"/>
    <property type="evidence" value="ECO:0007669"/>
    <property type="project" value="InterPro"/>
</dbReference>
<feature type="compositionally biased region" description="Polar residues" evidence="10">
    <location>
        <begin position="115"/>
        <end position="129"/>
    </location>
</feature>
<evidence type="ECO:0000313" key="11">
    <source>
        <dbReference type="EMBL" id="QPB08680.1"/>
    </source>
</evidence>
<keyword evidence="9" id="KW-1188">Viral release from host cell</keyword>
<accession>A0A873WBS2</accession>
<evidence type="ECO:0000256" key="6">
    <source>
        <dbReference type="ARBA" id="ARBA00022968"/>
    </source>
</evidence>
<evidence type="ECO:0000256" key="9">
    <source>
        <dbReference type="ARBA" id="ARBA00023142"/>
    </source>
</evidence>
<keyword evidence="1" id="KW-1030">Host cell inner membrane</keyword>
<keyword evidence="2" id="KW-1032">Host cell membrane</keyword>
<keyword evidence="9" id="KW-0578">Host cell lysis by virus</keyword>